<gene>
    <name evidence="2" type="ORF">UJA718_LOCUS41301</name>
</gene>
<dbReference type="Proteomes" id="UP000663873">
    <property type="component" value="Unassembled WGS sequence"/>
</dbReference>
<dbReference type="AlphaFoldDB" id="A0A821P809"/>
<name>A0A821P809_9BILA</name>
<evidence type="ECO:0000256" key="1">
    <source>
        <dbReference type="SAM" id="Phobius"/>
    </source>
</evidence>
<proteinExistence type="predicted"/>
<accession>A0A821P809</accession>
<protein>
    <submittedName>
        <fullName evidence="2">Uncharacterized protein</fullName>
    </submittedName>
</protein>
<evidence type="ECO:0000313" key="3">
    <source>
        <dbReference type="Proteomes" id="UP000663873"/>
    </source>
</evidence>
<keyword evidence="1" id="KW-0812">Transmembrane</keyword>
<reference evidence="2" key="1">
    <citation type="submission" date="2021-02" db="EMBL/GenBank/DDBJ databases">
        <authorList>
            <person name="Nowell W R."/>
        </authorList>
    </citation>
    <scope>NUCLEOTIDE SEQUENCE</scope>
</reference>
<keyword evidence="1" id="KW-1133">Transmembrane helix</keyword>
<keyword evidence="3" id="KW-1185">Reference proteome</keyword>
<organism evidence="2 3">
    <name type="scientific">Rotaria socialis</name>
    <dbReference type="NCBI Taxonomy" id="392032"/>
    <lineage>
        <taxon>Eukaryota</taxon>
        <taxon>Metazoa</taxon>
        <taxon>Spiralia</taxon>
        <taxon>Gnathifera</taxon>
        <taxon>Rotifera</taxon>
        <taxon>Eurotatoria</taxon>
        <taxon>Bdelloidea</taxon>
        <taxon>Philodinida</taxon>
        <taxon>Philodinidae</taxon>
        <taxon>Rotaria</taxon>
    </lineage>
</organism>
<dbReference type="EMBL" id="CAJOBP010048457">
    <property type="protein sequence ID" value="CAF4801357.1"/>
    <property type="molecule type" value="Genomic_DNA"/>
</dbReference>
<comment type="caution">
    <text evidence="2">The sequence shown here is derived from an EMBL/GenBank/DDBJ whole genome shotgun (WGS) entry which is preliminary data.</text>
</comment>
<sequence>MIDNWQTKKNVVQRSKSVPTIHEKIYIKPQSRIDTWLSTNNKAHRNTSKISHQPLYINIRPQIDTWQQTTNQMNTNSKVLIIKLRFLIGSLLFLLAETNKSSDSNQCSFSR</sequence>
<keyword evidence="1" id="KW-0472">Membrane</keyword>
<feature type="transmembrane region" description="Helical" evidence="1">
    <location>
        <begin position="79"/>
        <end position="96"/>
    </location>
</feature>
<evidence type="ECO:0000313" key="2">
    <source>
        <dbReference type="EMBL" id="CAF4801357.1"/>
    </source>
</evidence>